<dbReference type="SUPFAM" id="SSF55424">
    <property type="entry name" value="FAD/NAD-linked reductases, dimerisation (C-terminal) domain"/>
    <property type="match status" value="1"/>
</dbReference>
<dbReference type="Pfam" id="PF02852">
    <property type="entry name" value="Pyr_redox_dim"/>
    <property type="match status" value="1"/>
</dbReference>
<accession>A0A6J4QY29</accession>
<feature type="binding site" evidence="5">
    <location>
        <position position="198"/>
    </location>
    <ligand>
        <name>NAD(+)</name>
        <dbReference type="ChEBI" id="CHEBI:57540"/>
    </ligand>
</feature>
<keyword evidence="3 5" id="KW-0274">FAD</keyword>
<feature type="binding site" evidence="5">
    <location>
        <position position="113"/>
    </location>
    <ligand>
        <name>FAD</name>
        <dbReference type="ChEBI" id="CHEBI:57692"/>
    </ligand>
</feature>
<keyword evidence="2" id="KW-0285">Flavoprotein</keyword>
<dbReference type="PRINTS" id="PR00411">
    <property type="entry name" value="PNDRDTASEI"/>
</dbReference>
<comment type="similarity">
    <text evidence="1">Belongs to the class-I pyridine nucleotide-disulfide oxidoreductase family.</text>
</comment>
<dbReference type="Gene3D" id="3.30.390.30">
    <property type="match status" value="1"/>
</dbReference>
<evidence type="ECO:0000313" key="9">
    <source>
        <dbReference type="EMBL" id="CAA9455627.1"/>
    </source>
</evidence>
<reference evidence="9" key="1">
    <citation type="submission" date="2020-02" db="EMBL/GenBank/DDBJ databases">
        <authorList>
            <person name="Meier V. D."/>
        </authorList>
    </citation>
    <scope>NUCLEOTIDE SEQUENCE</scope>
    <source>
        <strain evidence="9">AVDCRST_MAG58</strain>
    </source>
</reference>
<feature type="binding site" evidence="5">
    <location>
        <position position="307"/>
    </location>
    <ligand>
        <name>FAD</name>
        <dbReference type="ChEBI" id="CHEBI:57692"/>
    </ligand>
</feature>
<evidence type="ECO:0000256" key="4">
    <source>
        <dbReference type="ARBA" id="ARBA00023002"/>
    </source>
</evidence>
<dbReference type="SUPFAM" id="SSF51905">
    <property type="entry name" value="FAD/NAD(P)-binding domain"/>
    <property type="match status" value="1"/>
</dbReference>
<feature type="disulfide bond" description="Redox-active" evidence="6">
    <location>
        <begin position="39"/>
        <end position="44"/>
    </location>
</feature>
<protein>
    <recommendedName>
        <fullName evidence="10">NAD(P)/FAD-dependent oxidoreductase</fullName>
    </recommendedName>
</protein>
<sequence length="484" mass="51649">MFEVVVIGGGPAGVTAALRARELGATVALIERGHMGGICTNDGCVPTRVLARAARLVRDAEQFADFGLEGEPPAVNFVRLLSRTEDVVHKVHQKKQLLDHLEAADVRVFDGIGDARFLDSHTLALGNGSSVQGEKFILCVGGHARRIPLPGGEYALTHSDVWTMKVLPESVAVVGGAATGCQLASVFAAFGSRVRLLEVSPRILAAEDEAVSEGVAEAFGHRGIEIVTGIGGIEKIERENGSLSLFYAKNDEAHMLAAETIVFAVGWPGNVEGLNLEAVGVETRRGGYVVVDDSLRTSAPHVFAAGDITGRMMLVQSATNEGNHAAEQTVLGGEHGYRHTIVPHGSFTDPEYASVGLTENRVRSEGHDYAVAVVPYSELDRGVVDGHTEGFCKLLVDRPSRRILGAHIVGEQAVEVVQIVATAMRAGMPVEQLADVEFAYPTFTAIVGIAARRILRELGLVAVSPQWGIPERTLGTEWEHSDRD</sequence>
<dbReference type="PRINTS" id="PR00368">
    <property type="entry name" value="FADPNR"/>
</dbReference>
<evidence type="ECO:0000256" key="6">
    <source>
        <dbReference type="PIRSR" id="PIRSR000350-4"/>
    </source>
</evidence>
<dbReference type="PANTHER" id="PTHR43014:SF4">
    <property type="entry name" value="PYRIDINE NUCLEOTIDE-DISULFIDE OXIDOREDUCTASE RCLA-RELATED"/>
    <property type="match status" value="1"/>
</dbReference>
<dbReference type="PIRSF" id="PIRSF000350">
    <property type="entry name" value="Mercury_reductase_MerA"/>
    <property type="match status" value="1"/>
</dbReference>
<keyword evidence="5" id="KW-0547">Nucleotide-binding</keyword>
<evidence type="ECO:0000256" key="1">
    <source>
        <dbReference type="ARBA" id="ARBA00007532"/>
    </source>
</evidence>
<dbReference type="InterPro" id="IPR004099">
    <property type="entry name" value="Pyr_nucl-diS_OxRdtase_dimer"/>
</dbReference>
<evidence type="ECO:0008006" key="10">
    <source>
        <dbReference type="Google" id="ProtNLM"/>
    </source>
</evidence>
<feature type="binding site" evidence="5">
    <location>
        <position position="266"/>
    </location>
    <ligand>
        <name>NAD(+)</name>
        <dbReference type="ChEBI" id="CHEBI:57540"/>
    </ligand>
</feature>
<feature type="domain" description="Pyridine nucleotide-disulphide oxidoreductase dimerisation" evidence="7">
    <location>
        <begin position="342"/>
        <end position="445"/>
    </location>
</feature>
<dbReference type="InterPro" id="IPR036188">
    <property type="entry name" value="FAD/NAD-bd_sf"/>
</dbReference>
<keyword evidence="5" id="KW-0520">NAD</keyword>
<dbReference type="InterPro" id="IPR001100">
    <property type="entry name" value="Pyr_nuc-diS_OxRdtase"/>
</dbReference>
<dbReference type="Gene3D" id="3.50.50.60">
    <property type="entry name" value="FAD/NAD(P)-binding domain"/>
    <property type="match status" value="2"/>
</dbReference>
<dbReference type="Pfam" id="PF07992">
    <property type="entry name" value="Pyr_redox_2"/>
    <property type="match status" value="1"/>
</dbReference>
<evidence type="ECO:0000259" key="7">
    <source>
        <dbReference type="Pfam" id="PF02852"/>
    </source>
</evidence>
<keyword evidence="4" id="KW-0560">Oxidoreductase</keyword>
<proteinExistence type="inferred from homology"/>
<dbReference type="InterPro" id="IPR016156">
    <property type="entry name" value="FAD/NAD-linked_Rdtase_dimer_sf"/>
</dbReference>
<feature type="domain" description="FAD/NAD(P)-binding" evidence="8">
    <location>
        <begin position="3"/>
        <end position="322"/>
    </location>
</feature>
<gene>
    <name evidence="9" type="ORF">AVDCRST_MAG58-1425</name>
</gene>
<evidence type="ECO:0000256" key="2">
    <source>
        <dbReference type="ARBA" id="ARBA00022630"/>
    </source>
</evidence>
<evidence type="ECO:0000256" key="5">
    <source>
        <dbReference type="PIRSR" id="PIRSR000350-3"/>
    </source>
</evidence>
<dbReference type="GO" id="GO:0003955">
    <property type="term" value="F:NAD(P)H dehydrogenase (quinone) activity"/>
    <property type="evidence" value="ECO:0007669"/>
    <property type="project" value="TreeGrafter"/>
</dbReference>
<dbReference type="AlphaFoldDB" id="A0A6J4QY29"/>
<dbReference type="EMBL" id="CADCVF010000035">
    <property type="protein sequence ID" value="CAA9455627.1"/>
    <property type="molecule type" value="Genomic_DNA"/>
</dbReference>
<comment type="cofactor">
    <cofactor evidence="5">
        <name>FAD</name>
        <dbReference type="ChEBI" id="CHEBI:57692"/>
    </cofactor>
    <text evidence="5">Binds 1 FAD per subunit.</text>
</comment>
<name>A0A6J4QY29_9ACTN</name>
<dbReference type="GO" id="GO:0050660">
    <property type="term" value="F:flavin adenine dinucleotide binding"/>
    <property type="evidence" value="ECO:0007669"/>
    <property type="project" value="TreeGrafter"/>
</dbReference>
<organism evidence="9">
    <name type="scientific">uncultured Rubrobacteraceae bacterium</name>
    <dbReference type="NCBI Taxonomy" id="349277"/>
    <lineage>
        <taxon>Bacteria</taxon>
        <taxon>Bacillati</taxon>
        <taxon>Actinomycetota</taxon>
        <taxon>Rubrobacteria</taxon>
        <taxon>Rubrobacterales</taxon>
        <taxon>Rubrobacteraceae</taxon>
        <taxon>environmental samples</taxon>
    </lineage>
</organism>
<dbReference type="InterPro" id="IPR023753">
    <property type="entry name" value="FAD/NAD-binding_dom"/>
</dbReference>
<evidence type="ECO:0000259" key="8">
    <source>
        <dbReference type="Pfam" id="PF07992"/>
    </source>
</evidence>
<dbReference type="FunFam" id="3.30.390.30:FF:000001">
    <property type="entry name" value="Dihydrolipoyl dehydrogenase"/>
    <property type="match status" value="1"/>
</dbReference>
<evidence type="ECO:0000256" key="3">
    <source>
        <dbReference type="ARBA" id="ARBA00022827"/>
    </source>
</evidence>
<dbReference type="PANTHER" id="PTHR43014">
    <property type="entry name" value="MERCURIC REDUCTASE"/>
    <property type="match status" value="1"/>
</dbReference>